<dbReference type="EMBL" id="JAAECE010000004">
    <property type="protein sequence ID" value="KAF1802455.1"/>
    <property type="molecule type" value="Genomic_DNA"/>
</dbReference>
<dbReference type="Proteomes" id="UP000469890">
    <property type="component" value="Unassembled WGS sequence"/>
</dbReference>
<dbReference type="GO" id="GO:0000731">
    <property type="term" value="P:DNA synthesis involved in DNA repair"/>
    <property type="evidence" value="ECO:0007669"/>
    <property type="project" value="InterPro"/>
</dbReference>
<feature type="compositionally biased region" description="Polar residues" evidence="1">
    <location>
        <begin position="36"/>
        <end position="52"/>
    </location>
</feature>
<dbReference type="AlphaFoldDB" id="A0A8H4BI10"/>
<organism evidence="2 3">
    <name type="scientific">Mucor circinelloides f. lusitanicus</name>
    <name type="common">Mucor racemosus var. lusitanicus</name>
    <dbReference type="NCBI Taxonomy" id="29924"/>
    <lineage>
        <taxon>Eukaryota</taxon>
        <taxon>Fungi</taxon>
        <taxon>Fungi incertae sedis</taxon>
        <taxon>Mucoromycota</taxon>
        <taxon>Mucoromycotina</taxon>
        <taxon>Mucoromycetes</taxon>
        <taxon>Mucorales</taxon>
        <taxon>Mucorineae</taxon>
        <taxon>Mucoraceae</taxon>
        <taxon>Mucor</taxon>
    </lineage>
</organism>
<dbReference type="GO" id="GO:0003887">
    <property type="term" value="F:DNA-directed DNA polymerase activity"/>
    <property type="evidence" value="ECO:0007669"/>
    <property type="project" value="TreeGrafter"/>
</dbReference>
<evidence type="ECO:0000256" key="1">
    <source>
        <dbReference type="SAM" id="MobiDB-lite"/>
    </source>
</evidence>
<comment type="caution">
    <text evidence="2">The sequence shown here is derived from an EMBL/GenBank/DDBJ whole genome shotgun (WGS) entry which is preliminary data.</text>
</comment>
<feature type="compositionally biased region" description="Polar residues" evidence="1">
    <location>
        <begin position="1"/>
        <end position="13"/>
    </location>
</feature>
<accession>A0A8H4BI10</accession>
<evidence type="ECO:0000313" key="2">
    <source>
        <dbReference type="EMBL" id="KAF1802455.1"/>
    </source>
</evidence>
<reference evidence="2 3" key="1">
    <citation type="submission" date="2019-09" db="EMBL/GenBank/DDBJ databases">
        <authorList>
            <consortium name="DOE Joint Genome Institute"/>
            <person name="Mondo S.J."/>
            <person name="Navarro-Mendoza M.I."/>
            <person name="Perez-Arques C."/>
            <person name="Panchal S."/>
            <person name="Nicolas F.E."/>
            <person name="Ganguly P."/>
            <person name="Pangilinan J."/>
            <person name="Grigoriev I."/>
            <person name="Heitman J."/>
            <person name="Sanya K."/>
            <person name="Garre V."/>
        </authorList>
    </citation>
    <scope>NUCLEOTIDE SEQUENCE [LARGE SCALE GENOMIC DNA]</scope>
    <source>
        <strain evidence="2 3">MU402</strain>
    </source>
</reference>
<evidence type="ECO:0000313" key="3">
    <source>
        <dbReference type="Proteomes" id="UP000469890"/>
    </source>
</evidence>
<dbReference type="InterPro" id="IPR007218">
    <property type="entry name" value="DNA_pol_delta_4"/>
</dbReference>
<name>A0A8H4BI10_MUCCL</name>
<feature type="region of interest" description="Disordered" evidence="1">
    <location>
        <begin position="1"/>
        <end position="59"/>
    </location>
</feature>
<gene>
    <name evidence="2" type="ORF">FB192DRAFT_1378160</name>
</gene>
<sequence length="127" mass="14735">MPPKKQGQSTLNLPKNRRNTRQQQKLKSVHDESIIQIGTHQEPQQTKATSNKPESKIHQEHLDETDKLLRAFDLNYAFGPCVGIKRLDRWERAYNLGLDPPTSIKDILVKNKTGKYAESVFHQFRMI</sequence>
<dbReference type="Pfam" id="PF04081">
    <property type="entry name" value="DNA_pol_delta_4"/>
    <property type="match status" value="1"/>
</dbReference>
<dbReference type="PANTHER" id="PTHR14303:SF0">
    <property type="entry name" value="DNA POLYMERASE DELTA SUBUNIT 4"/>
    <property type="match status" value="1"/>
</dbReference>
<proteinExistence type="predicted"/>
<dbReference type="GO" id="GO:0043625">
    <property type="term" value="C:delta DNA polymerase complex"/>
    <property type="evidence" value="ECO:0007669"/>
    <property type="project" value="TreeGrafter"/>
</dbReference>
<dbReference type="GO" id="GO:0006261">
    <property type="term" value="P:DNA-templated DNA replication"/>
    <property type="evidence" value="ECO:0007669"/>
    <property type="project" value="TreeGrafter"/>
</dbReference>
<dbReference type="PANTHER" id="PTHR14303">
    <property type="entry name" value="DNA POLYMERASE DELTA SUBUNIT 4"/>
    <property type="match status" value="1"/>
</dbReference>
<protein>
    <submittedName>
        <fullName evidence="2">DNA polymerase delta, subunit 4</fullName>
    </submittedName>
</protein>